<dbReference type="EMBL" id="LR796626">
    <property type="protein sequence ID" value="CAB4155381.1"/>
    <property type="molecule type" value="Genomic_DNA"/>
</dbReference>
<evidence type="ECO:0000313" key="4">
    <source>
        <dbReference type="EMBL" id="CAB4213388.1"/>
    </source>
</evidence>
<sequence length="289" mass="31000">MTESATAALMGDNGGGQSAAAPAAGAPAQSAAGSSQPQGQPKSWAADFDEQTSAYVQNKGWQSPNDLLTSYRNLEKFAGGSKSLLELPGPDADESSWGQVYEKLGRPADPEQYDIKVPEGGDPELTEFYKKAAFEIGLSTKQAQTLFSKWNETVSGKVQAMQQQQAQESEKAVENLKREWGQAYNQQIDAGRRAVAALGFDQEKLSDYEAKLGTADMLKLFATLGSKMGEPAFEGGERTNATGFGLTPAAAQQQIADLRSDAKFMEAYMTGSKEHVAKMKRLMEAAYAG</sequence>
<reference evidence="3" key="1">
    <citation type="submission" date="2020-04" db="EMBL/GenBank/DDBJ databases">
        <authorList>
            <person name="Chiriac C."/>
            <person name="Salcher M."/>
            <person name="Ghai R."/>
            <person name="Kavagutti S V."/>
        </authorList>
    </citation>
    <scope>NUCLEOTIDE SEQUENCE</scope>
</reference>
<evidence type="ECO:0000313" key="2">
    <source>
        <dbReference type="EMBL" id="CAB4140690.1"/>
    </source>
</evidence>
<dbReference type="EMBL" id="LR796370">
    <property type="protein sequence ID" value="CAB4140690.1"/>
    <property type="molecule type" value="Genomic_DNA"/>
</dbReference>
<proteinExistence type="predicted"/>
<evidence type="ECO:0000313" key="3">
    <source>
        <dbReference type="EMBL" id="CAB4155381.1"/>
    </source>
</evidence>
<evidence type="ECO:0000256" key="1">
    <source>
        <dbReference type="SAM" id="MobiDB-lite"/>
    </source>
</evidence>
<name>A0A6J5NCV8_9CAUD</name>
<gene>
    <name evidence="4" type="ORF">UFOVP1449_11</name>
    <name evidence="2" type="ORF">UFOVP400_52</name>
    <name evidence="3" type="ORF">UFOVP669_4</name>
</gene>
<feature type="compositionally biased region" description="Low complexity" evidence="1">
    <location>
        <begin position="18"/>
        <end position="41"/>
    </location>
</feature>
<protein>
    <submittedName>
        <fullName evidence="3">Uncharacterized protein</fullName>
    </submittedName>
</protein>
<dbReference type="EMBL" id="LR797399">
    <property type="protein sequence ID" value="CAB4213388.1"/>
    <property type="molecule type" value="Genomic_DNA"/>
</dbReference>
<organism evidence="3">
    <name type="scientific">uncultured Caudovirales phage</name>
    <dbReference type="NCBI Taxonomy" id="2100421"/>
    <lineage>
        <taxon>Viruses</taxon>
        <taxon>Duplodnaviria</taxon>
        <taxon>Heunggongvirae</taxon>
        <taxon>Uroviricota</taxon>
        <taxon>Caudoviricetes</taxon>
        <taxon>Peduoviridae</taxon>
        <taxon>Maltschvirus</taxon>
        <taxon>Maltschvirus maltsch</taxon>
    </lineage>
</organism>
<accession>A0A6J5NCV8</accession>
<feature type="compositionally biased region" description="Polar residues" evidence="1">
    <location>
        <begin position="51"/>
        <end position="64"/>
    </location>
</feature>
<feature type="region of interest" description="Disordered" evidence="1">
    <location>
        <begin position="1"/>
        <end position="64"/>
    </location>
</feature>